<dbReference type="InterPro" id="IPR012668">
    <property type="entry name" value="CHP02466"/>
</dbReference>
<evidence type="ECO:0008006" key="3">
    <source>
        <dbReference type="Google" id="ProtNLM"/>
    </source>
</evidence>
<reference evidence="1 2" key="1">
    <citation type="submission" date="2019-08" db="EMBL/GenBank/DDBJ databases">
        <title>Draft genome sequence of Lysobacter sp. UKS-15.</title>
        <authorList>
            <person name="Im W.-T."/>
        </authorList>
    </citation>
    <scope>NUCLEOTIDE SEQUENCE [LARGE SCALE GENOMIC DNA]</scope>
    <source>
        <strain evidence="1 2">UKS-15</strain>
    </source>
</reference>
<dbReference type="EMBL" id="VTRV01000003">
    <property type="protein sequence ID" value="TZF91756.1"/>
    <property type="molecule type" value="Genomic_DNA"/>
</dbReference>
<dbReference type="AlphaFoldDB" id="A0A5D8ZB30"/>
<protein>
    <recommendedName>
        <fullName evidence="3">Hydroxylase</fullName>
    </recommendedName>
</protein>
<comment type="caution">
    <text evidence="1">The sequence shown here is derived from an EMBL/GenBank/DDBJ whole genome shotgun (WGS) entry which is preliminary data.</text>
</comment>
<gene>
    <name evidence="1" type="ORF">FW784_00460</name>
</gene>
<keyword evidence="2" id="KW-1185">Reference proteome</keyword>
<accession>A0A5D8ZB30</accession>
<dbReference type="Proteomes" id="UP000323164">
    <property type="component" value="Unassembled WGS sequence"/>
</dbReference>
<name>A0A5D8ZB30_9GAMM</name>
<dbReference type="Gene3D" id="2.60.120.620">
    <property type="entry name" value="q2cbj1_9rhob like domain"/>
    <property type="match status" value="1"/>
</dbReference>
<sequence>MHHRRMKDDALLPPTAEIAPMFAVPLSQARMPGHESINAQLRSLLLARADDPQFANPQPSLKQQVGVFESQFNLFAWPEPPVQKLREFCWTELGRTLQALNGYTAAEMSRLRIYSHTWFHVTRAPGFVIAHTHPMASWSGVYCVAPGGESSAHPESGVLRFHNPHYYSNMFLDPGNARLAAPFHHGTWSVRLRAGQLVLFPSWVSHEVLPFHGTDERITIAFNCWFGMGDGQGAAGAA</sequence>
<dbReference type="Pfam" id="PF13759">
    <property type="entry name" value="2OG-FeII_Oxy_5"/>
    <property type="match status" value="1"/>
</dbReference>
<evidence type="ECO:0000313" key="1">
    <source>
        <dbReference type="EMBL" id="TZF91756.1"/>
    </source>
</evidence>
<organism evidence="1 2">
    <name type="scientific">Cognatilysobacter lacus</name>
    <dbReference type="NCBI Taxonomy" id="1643323"/>
    <lineage>
        <taxon>Bacteria</taxon>
        <taxon>Pseudomonadati</taxon>
        <taxon>Pseudomonadota</taxon>
        <taxon>Gammaproteobacteria</taxon>
        <taxon>Lysobacterales</taxon>
        <taxon>Lysobacteraceae</taxon>
        <taxon>Cognatilysobacter</taxon>
    </lineage>
</organism>
<dbReference type="OrthoDB" id="549777at2"/>
<evidence type="ECO:0000313" key="2">
    <source>
        <dbReference type="Proteomes" id="UP000323164"/>
    </source>
</evidence>
<proteinExistence type="predicted"/>